<dbReference type="SUPFAM" id="SSF51556">
    <property type="entry name" value="Metallo-dependent hydrolases"/>
    <property type="match status" value="1"/>
</dbReference>
<dbReference type="AlphaFoldDB" id="A0A1G6UKY9"/>
<evidence type="ECO:0000259" key="1">
    <source>
        <dbReference type="Pfam" id="PF04909"/>
    </source>
</evidence>
<proteinExistence type="predicted"/>
<dbReference type="Gene3D" id="3.20.20.140">
    <property type="entry name" value="Metal-dependent hydrolases"/>
    <property type="match status" value="1"/>
</dbReference>
<accession>A0A1G6UKY9</accession>
<feature type="domain" description="Amidohydrolase-related" evidence="1">
    <location>
        <begin position="34"/>
        <end position="295"/>
    </location>
</feature>
<dbReference type="EMBL" id="FNAE01000001">
    <property type="protein sequence ID" value="SDD41205.1"/>
    <property type="molecule type" value="Genomic_DNA"/>
</dbReference>
<dbReference type="InterPro" id="IPR006680">
    <property type="entry name" value="Amidohydro-rel"/>
</dbReference>
<dbReference type="GO" id="GO:0016787">
    <property type="term" value="F:hydrolase activity"/>
    <property type="evidence" value="ECO:0007669"/>
    <property type="project" value="UniProtKB-KW"/>
</dbReference>
<dbReference type="PANTHER" id="PTHR35563:SF2">
    <property type="entry name" value="BARREL METAL-DEPENDENT HYDROLASE, PUTATIVE (AFU_ORTHOLOGUE AFUA_1G16240)-RELATED"/>
    <property type="match status" value="1"/>
</dbReference>
<reference evidence="2 3" key="1">
    <citation type="submission" date="2016-10" db="EMBL/GenBank/DDBJ databases">
        <authorList>
            <person name="de Groot N.N."/>
        </authorList>
    </citation>
    <scope>NUCLEOTIDE SEQUENCE [LARGE SCALE GENOMIC DNA]</scope>
    <source>
        <strain evidence="2 3">JCM 10630</strain>
    </source>
</reference>
<name>A0A1G6UKY9_9GAMM</name>
<dbReference type="InterPro" id="IPR032466">
    <property type="entry name" value="Metal_Hydrolase"/>
</dbReference>
<evidence type="ECO:0000313" key="2">
    <source>
        <dbReference type="EMBL" id="SDD41205.1"/>
    </source>
</evidence>
<dbReference type="PANTHER" id="PTHR35563">
    <property type="entry name" value="BARREL METAL-DEPENDENT HYDROLASE, PUTATIVE (AFU_ORTHOLOGUE AFUA_1G16240)-RELATED"/>
    <property type="match status" value="1"/>
</dbReference>
<protein>
    <submittedName>
        <fullName evidence="2">Predicted metal-dependent hydrolase, TIM-barrel fold</fullName>
    </submittedName>
</protein>
<dbReference type="InterPro" id="IPR052358">
    <property type="entry name" value="Aro_Compnd_Degr_Hydrolases"/>
</dbReference>
<dbReference type="Proteomes" id="UP000182413">
    <property type="component" value="Unassembled WGS sequence"/>
</dbReference>
<evidence type="ECO:0000313" key="3">
    <source>
        <dbReference type="Proteomes" id="UP000182413"/>
    </source>
</evidence>
<keyword evidence="2" id="KW-0378">Hydrolase</keyword>
<gene>
    <name evidence="2" type="ORF">SAMN05216575_101509</name>
</gene>
<dbReference type="Pfam" id="PF04909">
    <property type="entry name" value="Amidohydro_2"/>
    <property type="match status" value="1"/>
</dbReference>
<organism evidence="2 3">
    <name type="scientific">Ectopseudomonas alcaliphila</name>
    <dbReference type="NCBI Taxonomy" id="101564"/>
    <lineage>
        <taxon>Bacteria</taxon>
        <taxon>Pseudomonadati</taxon>
        <taxon>Pseudomonadota</taxon>
        <taxon>Gammaproteobacteria</taxon>
        <taxon>Pseudomonadales</taxon>
        <taxon>Pseudomonadaceae</taxon>
        <taxon>Ectopseudomonas</taxon>
    </lineage>
</organism>
<sequence length="298" mass="33072">MFYKKESLVPAGSYKNRQRYRFVTPMPYAGITGIDTHAHIFRQDLPMVPGRRYSPSYDATVEQYLAHLDGCGLSHGVLIQPSFLGTDNHYMVQALQRFPQRLRGVAVVDAQISDAELDELAVAGVVGIRLNLIGKALEDYTGAAWNGLFRRLAQRGWQVEIQRGFGDLALIVPAILEAGVTVVIDHFGLPAPSVQLDAAQHDAFFDLLGQAPVWIKLSAAYRSQSDLARAQAIEARLRDACGGVGRFLWGSDWPNTQFESQTRYDQQFALLEALLPKPEERRRVLVDNPATLFGFASA</sequence>